<protein>
    <recommendedName>
        <fullName evidence="4">DUF1770 domain-containing protein</fullName>
    </recommendedName>
</protein>
<dbReference type="InterPro" id="IPR013898">
    <property type="entry name" value="Atg43"/>
</dbReference>
<name>A0A7H8R3L7_TALRU</name>
<dbReference type="GeneID" id="55995569"/>
<dbReference type="OrthoDB" id="2430343at2759"/>
<dbReference type="GO" id="GO:0140580">
    <property type="term" value="F:mitochondrion autophagosome adaptor activity"/>
    <property type="evidence" value="ECO:0007669"/>
    <property type="project" value="InterPro"/>
</dbReference>
<proteinExistence type="predicted"/>
<evidence type="ECO:0000313" key="3">
    <source>
        <dbReference type="Proteomes" id="UP000509510"/>
    </source>
</evidence>
<dbReference type="EMBL" id="CP055901">
    <property type="protein sequence ID" value="QKX60934.1"/>
    <property type="molecule type" value="Genomic_DNA"/>
</dbReference>
<evidence type="ECO:0000313" key="2">
    <source>
        <dbReference type="EMBL" id="QKX60934.1"/>
    </source>
</evidence>
<dbReference type="Pfam" id="PF08589">
    <property type="entry name" value="ATG43"/>
    <property type="match status" value="1"/>
</dbReference>
<dbReference type="GO" id="GO:0000423">
    <property type="term" value="P:mitophagy"/>
    <property type="evidence" value="ECO:0007669"/>
    <property type="project" value="InterPro"/>
</dbReference>
<evidence type="ECO:0000256" key="1">
    <source>
        <dbReference type="SAM" id="MobiDB-lite"/>
    </source>
</evidence>
<keyword evidence="3" id="KW-1185">Reference proteome</keyword>
<sequence>MSNHPALGIAETLQTASLNRHPSPAHDINPATAASRKEPYEIAHSEGDETASIPSDIVDPSHTIRPIPRRANNLPPLPDLRFEQSYLASLKNAESWRGVAWITLRDQVLFPLIQGTLWTLALTGWRFWNRNAQLQGTSLGTRIRRWWYEVNNWPVPQNKKADKRLAGRVADFYTSIFSNE</sequence>
<dbReference type="AlphaFoldDB" id="A0A7H8R3L7"/>
<gene>
    <name evidence="2" type="ORF">TRUGW13939_08080</name>
</gene>
<dbReference type="PANTHER" id="PTHR38699">
    <property type="entry name" value="CHROMOSOME 1, WHOLE GENOME SHOTGUN SEQUENCE"/>
    <property type="match status" value="1"/>
</dbReference>
<accession>A0A7H8R3L7</accession>
<evidence type="ECO:0008006" key="4">
    <source>
        <dbReference type="Google" id="ProtNLM"/>
    </source>
</evidence>
<dbReference type="Proteomes" id="UP000509510">
    <property type="component" value="Chromosome IV"/>
</dbReference>
<dbReference type="KEGG" id="trg:TRUGW13939_08080"/>
<dbReference type="RefSeq" id="XP_035347109.1">
    <property type="nucleotide sequence ID" value="XM_035491216.1"/>
</dbReference>
<organism evidence="2 3">
    <name type="scientific">Talaromyces rugulosus</name>
    <name type="common">Penicillium rugulosum</name>
    <dbReference type="NCBI Taxonomy" id="121627"/>
    <lineage>
        <taxon>Eukaryota</taxon>
        <taxon>Fungi</taxon>
        <taxon>Dikarya</taxon>
        <taxon>Ascomycota</taxon>
        <taxon>Pezizomycotina</taxon>
        <taxon>Eurotiomycetes</taxon>
        <taxon>Eurotiomycetidae</taxon>
        <taxon>Eurotiales</taxon>
        <taxon>Trichocomaceae</taxon>
        <taxon>Talaromyces</taxon>
        <taxon>Talaromyces sect. Islandici</taxon>
    </lineage>
</organism>
<reference evidence="3" key="1">
    <citation type="submission" date="2020-06" db="EMBL/GenBank/DDBJ databases">
        <title>A chromosome-scale genome assembly of Talaromyces rugulosus W13939.</title>
        <authorList>
            <person name="Wang B."/>
            <person name="Guo L."/>
            <person name="Ye K."/>
            <person name="Wang L."/>
        </authorList>
    </citation>
    <scope>NUCLEOTIDE SEQUENCE [LARGE SCALE GENOMIC DNA]</scope>
    <source>
        <strain evidence="3">W13939</strain>
    </source>
</reference>
<feature type="region of interest" description="Disordered" evidence="1">
    <location>
        <begin position="16"/>
        <end position="37"/>
    </location>
</feature>
<dbReference type="PANTHER" id="PTHR38699:SF1">
    <property type="entry name" value="MITOPHAGY RECEPTOR ATG43"/>
    <property type="match status" value="1"/>
</dbReference>